<dbReference type="PANTHER" id="PTHR12147:SF26">
    <property type="entry name" value="PEPTIDASE M28 DOMAIN-CONTAINING PROTEIN"/>
    <property type="match status" value="1"/>
</dbReference>
<name>A0ABT0CF00_THEVL</name>
<dbReference type="InterPro" id="IPR045175">
    <property type="entry name" value="M28_fam"/>
</dbReference>
<accession>A0ABT0CF00</accession>
<reference evidence="2" key="1">
    <citation type="submission" date="2021-02" db="EMBL/GenBank/DDBJ databases">
        <title>The CRISPR/cas machinery reduction and long-range gene transfer in the hot spring cyanobacterium Synechococcus.</title>
        <authorList>
            <person name="Dvorak P."/>
            <person name="Jahodarova E."/>
            <person name="Hasler P."/>
            <person name="Poulickova A."/>
        </authorList>
    </citation>
    <scope>NUCLEOTIDE SEQUENCE</scope>
    <source>
        <strain evidence="2">Rupite</strain>
    </source>
</reference>
<evidence type="ECO:0000313" key="3">
    <source>
        <dbReference type="Proteomes" id="UP000830835"/>
    </source>
</evidence>
<evidence type="ECO:0000313" key="2">
    <source>
        <dbReference type="EMBL" id="MCJ2544359.1"/>
    </source>
</evidence>
<dbReference type="RefSeq" id="WP_244352838.1">
    <property type="nucleotide sequence ID" value="NZ_JAFIRA010000060.1"/>
</dbReference>
<dbReference type="SUPFAM" id="SSF53187">
    <property type="entry name" value="Zn-dependent exopeptidases"/>
    <property type="match status" value="1"/>
</dbReference>
<organism evidence="2 3">
    <name type="scientific">Thermostichus vulcanus str. 'Rupite'</name>
    <dbReference type="NCBI Taxonomy" id="2813851"/>
    <lineage>
        <taxon>Bacteria</taxon>
        <taxon>Bacillati</taxon>
        <taxon>Cyanobacteriota</taxon>
        <taxon>Cyanophyceae</taxon>
        <taxon>Thermostichales</taxon>
        <taxon>Thermostichaceae</taxon>
        <taxon>Thermostichus</taxon>
    </lineage>
</organism>
<protein>
    <submittedName>
        <fullName evidence="2">M28 family peptidase</fullName>
    </submittedName>
</protein>
<dbReference type="PANTHER" id="PTHR12147">
    <property type="entry name" value="METALLOPEPTIDASE M28 FAMILY MEMBER"/>
    <property type="match status" value="1"/>
</dbReference>
<sequence>MEDLKPRLEAHVRQVAHPRDPDWSPLGYCQVKQYVQEQLSRWGSLEEFRFEYCRRTYGNWILKLPGSSPRRDPILVGAHFDAVPASPGADDNASGVAVLLELARYFAQDPSRSPLWLVAFDLEERGLVGSTAYAQFLKQQGQPLRLMLSLEMLGYRDPTAGSQRYPTGLERFYPDRGDYIGLIGNWPTLPDLLRLQQSLKKAGIPCQWLPAGQRGWIVPSTRRSDHAPFWDEGYRAVLVTDTADLRNPHYHKLSDSPETLDLDFLAGVCRGLMAGLRHL</sequence>
<dbReference type="Pfam" id="PF04389">
    <property type="entry name" value="Peptidase_M28"/>
    <property type="match status" value="1"/>
</dbReference>
<dbReference type="Proteomes" id="UP000830835">
    <property type="component" value="Unassembled WGS sequence"/>
</dbReference>
<evidence type="ECO:0000259" key="1">
    <source>
        <dbReference type="Pfam" id="PF04389"/>
    </source>
</evidence>
<dbReference type="Gene3D" id="3.40.630.10">
    <property type="entry name" value="Zn peptidases"/>
    <property type="match status" value="1"/>
</dbReference>
<gene>
    <name evidence="2" type="ORF">JX360_15845</name>
</gene>
<dbReference type="EMBL" id="JAFIRA010000060">
    <property type="protein sequence ID" value="MCJ2544359.1"/>
    <property type="molecule type" value="Genomic_DNA"/>
</dbReference>
<dbReference type="InterPro" id="IPR007484">
    <property type="entry name" value="Peptidase_M28"/>
</dbReference>
<keyword evidence="3" id="KW-1185">Reference proteome</keyword>
<comment type="caution">
    <text evidence="2">The sequence shown here is derived from an EMBL/GenBank/DDBJ whole genome shotgun (WGS) entry which is preliminary data.</text>
</comment>
<feature type="domain" description="Peptidase M28" evidence="1">
    <location>
        <begin position="59"/>
        <end position="169"/>
    </location>
</feature>
<proteinExistence type="predicted"/>